<organism evidence="8 9">
    <name type="scientific">Marinifilum breve</name>
    <dbReference type="NCBI Taxonomy" id="2184082"/>
    <lineage>
        <taxon>Bacteria</taxon>
        <taxon>Pseudomonadati</taxon>
        <taxon>Bacteroidota</taxon>
        <taxon>Bacteroidia</taxon>
        <taxon>Marinilabiliales</taxon>
        <taxon>Marinifilaceae</taxon>
    </lineage>
</organism>
<keyword evidence="4" id="KW-0378">Hydrolase</keyword>
<dbReference type="PANTHER" id="PTHR30636">
    <property type="entry name" value="UPF0701 PROTEIN YICC"/>
    <property type="match status" value="1"/>
</dbReference>
<keyword evidence="2" id="KW-0540">Nuclease</keyword>
<feature type="domain" description="Endoribonuclease YicC-like C-terminal" evidence="7">
    <location>
        <begin position="172"/>
        <end position="287"/>
    </location>
</feature>
<dbReference type="OrthoDB" id="9771229at2"/>
<dbReference type="Proteomes" id="UP000248079">
    <property type="component" value="Unassembled WGS sequence"/>
</dbReference>
<evidence type="ECO:0000313" key="8">
    <source>
        <dbReference type="EMBL" id="PXY01521.1"/>
    </source>
</evidence>
<gene>
    <name evidence="8" type="ORF">DF185_08530</name>
</gene>
<evidence type="ECO:0000256" key="1">
    <source>
        <dbReference type="ARBA" id="ARBA00001968"/>
    </source>
</evidence>
<evidence type="ECO:0000256" key="2">
    <source>
        <dbReference type="ARBA" id="ARBA00022722"/>
    </source>
</evidence>
<evidence type="ECO:0000313" key="9">
    <source>
        <dbReference type="Proteomes" id="UP000248079"/>
    </source>
</evidence>
<dbReference type="EMBL" id="QFLI01000003">
    <property type="protein sequence ID" value="PXY01521.1"/>
    <property type="molecule type" value="Genomic_DNA"/>
</dbReference>
<evidence type="ECO:0000256" key="3">
    <source>
        <dbReference type="ARBA" id="ARBA00022759"/>
    </source>
</evidence>
<dbReference type="InterPro" id="IPR005229">
    <property type="entry name" value="YicC/YloC-like"/>
</dbReference>
<dbReference type="Pfam" id="PF08340">
    <property type="entry name" value="YicC-like_C"/>
    <property type="match status" value="1"/>
</dbReference>
<evidence type="ECO:0000256" key="5">
    <source>
        <dbReference type="ARBA" id="ARBA00035648"/>
    </source>
</evidence>
<dbReference type="InterPro" id="IPR013551">
    <property type="entry name" value="YicC-like_C"/>
</dbReference>
<keyword evidence="3" id="KW-0255">Endonuclease</keyword>
<proteinExistence type="inferred from homology"/>
<protein>
    <submittedName>
        <fullName evidence="8">YicC family protein</fullName>
    </submittedName>
</protein>
<dbReference type="Pfam" id="PF03755">
    <property type="entry name" value="YicC-like_N"/>
    <property type="match status" value="1"/>
</dbReference>
<feature type="domain" description="Endoribonuclease YicC-like N-terminal" evidence="6">
    <location>
        <begin position="1"/>
        <end position="152"/>
    </location>
</feature>
<reference evidence="8 9" key="1">
    <citation type="submission" date="2018-05" db="EMBL/GenBank/DDBJ databases">
        <title>Marinifilum breve JC075T sp. nov., a marine bacterium isolated from Yongle Blue Hole in the South China Sea.</title>
        <authorList>
            <person name="Fu T."/>
        </authorList>
    </citation>
    <scope>NUCLEOTIDE SEQUENCE [LARGE SCALE GENOMIC DNA]</scope>
    <source>
        <strain evidence="8 9">JC075</strain>
    </source>
</reference>
<dbReference type="GO" id="GO:0016787">
    <property type="term" value="F:hydrolase activity"/>
    <property type="evidence" value="ECO:0007669"/>
    <property type="project" value="UniProtKB-KW"/>
</dbReference>
<dbReference type="PANTHER" id="PTHR30636:SF3">
    <property type="entry name" value="UPF0701 PROTEIN YICC"/>
    <property type="match status" value="1"/>
</dbReference>
<comment type="caution">
    <text evidence="8">The sequence shown here is derived from an EMBL/GenBank/DDBJ whole genome shotgun (WGS) entry which is preliminary data.</text>
</comment>
<accession>A0A2V3ZZ18</accession>
<dbReference type="AlphaFoldDB" id="A0A2V3ZZ18"/>
<evidence type="ECO:0000259" key="6">
    <source>
        <dbReference type="Pfam" id="PF03755"/>
    </source>
</evidence>
<keyword evidence="9" id="KW-1185">Reference proteome</keyword>
<evidence type="ECO:0000259" key="7">
    <source>
        <dbReference type="Pfam" id="PF08340"/>
    </source>
</evidence>
<evidence type="ECO:0000256" key="4">
    <source>
        <dbReference type="ARBA" id="ARBA00022801"/>
    </source>
</evidence>
<sequence length="288" mass="33344">MTGFGKATLELENKKVSIEIKSLNSKQLDINTRIPNLYKEKDLVLRNEIKNQLERGKVELSVFIESVGTDKETKINKPIVEAYYQQLSELSSELGIPMDKEPILQTIVKLPDALKTEHQELDEEEWNQIFAGFKSAVADLNSFRKQEGEALQVDIFERIANIEKLLKEVPQYEAKRIETVKTRINDNLKDFVEKQNVDKNRFEQEIIYYLEKLDITEEKVRLENHCKYFIETAKNGKSIGKKLGFIAQEIGREINTLGSKANDSDIQKIVIQMKDELEKIKEQLLNVL</sequence>
<dbReference type="GO" id="GO:0004521">
    <property type="term" value="F:RNA endonuclease activity"/>
    <property type="evidence" value="ECO:0007669"/>
    <property type="project" value="InterPro"/>
</dbReference>
<dbReference type="NCBIfam" id="TIGR00255">
    <property type="entry name" value="YicC/YloC family endoribonuclease"/>
    <property type="match status" value="1"/>
</dbReference>
<comment type="similarity">
    <text evidence="5">Belongs to the YicC/YloC family.</text>
</comment>
<dbReference type="InterPro" id="IPR013527">
    <property type="entry name" value="YicC-like_N"/>
</dbReference>
<name>A0A2V3ZZ18_9BACT</name>
<comment type="cofactor">
    <cofactor evidence="1">
        <name>a divalent metal cation</name>
        <dbReference type="ChEBI" id="CHEBI:60240"/>
    </cofactor>
</comment>